<feature type="compositionally biased region" description="Basic and acidic residues" evidence="1">
    <location>
        <begin position="24"/>
        <end position="35"/>
    </location>
</feature>
<dbReference type="InterPro" id="IPR044922">
    <property type="entry name" value="DUF2063_N_sf"/>
</dbReference>
<protein>
    <submittedName>
        <fullName evidence="3">Putative DNA-binding protein</fullName>
    </submittedName>
</protein>
<proteinExistence type="predicted"/>
<dbReference type="AlphaFoldDB" id="A0A2S4MDI3"/>
<evidence type="ECO:0000313" key="3">
    <source>
        <dbReference type="EMBL" id="POR52823.1"/>
    </source>
</evidence>
<keyword evidence="3" id="KW-0238">DNA-binding</keyword>
<organism evidence="3 4">
    <name type="scientific">Paraburkholderia eburnea</name>
    <dbReference type="NCBI Taxonomy" id="1189126"/>
    <lineage>
        <taxon>Bacteria</taxon>
        <taxon>Pseudomonadati</taxon>
        <taxon>Pseudomonadota</taxon>
        <taxon>Betaproteobacteria</taxon>
        <taxon>Burkholderiales</taxon>
        <taxon>Burkholderiaceae</taxon>
        <taxon>Paraburkholderia</taxon>
    </lineage>
</organism>
<evidence type="ECO:0000259" key="2">
    <source>
        <dbReference type="Pfam" id="PF09836"/>
    </source>
</evidence>
<dbReference type="GO" id="GO:0003677">
    <property type="term" value="F:DNA binding"/>
    <property type="evidence" value="ECO:0007669"/>
    <property type="project" value="UniProtKB-KW"/>
</dbReference>
<accession>A0A2S4MDI3</accession>
<feature type="domain" description="Putative DNA-binding" evidence="2">
    <location>
        <begin position="40"/>
        <end position="130"/>
    </location>
</feature>
<dbReference type="InterPro" id="IPR018640">
    <property type="entry name" value="DUF2063"/>
</dbReference>
<reference evidence="3 4" key="1">
    <citation type="submission" date="2018-01" db="EMBL/GenBank/DDBJ databases">
        <title>Genomic Encyclopedia of Type Strains, Phase III (KMG-III): the genomes of soil and plant-associated and newly described type strains.</title>
        <authorList>
            <person name="Whitman W."/>
        </authorList>
    </citation>
    <scope>NUCLEOTIDE SEQUENCE [LARGE SCALE GENOMIC DNA]</scope>
    <source>
        <strain evidence="3 4">JCM 18070</strain>
    </source>
</reference>
<gene>
    <name evidence="3" type="ORF">B0G62_104120</name>
</gene>
<comment type="caution">
    <text evidence="3">The sequence shown here is derived from an EMBL/GenBank/DDBJ whole genome shotgun (WGS) entry which is preliminary data.</text>
</comment>
<evidence type="ECO:0000256" key="1">
    <source>
        <dbReference type="SAM" id="MobiDB-lite"/>
    </source>
</evidence>
<feature type="region of interest" description="Disordered" evidence="1">
    <location>
        <begin position="1"/>
        <end position="35"/>
    </location>
</feature>
<name>A0A2S4MDI3_9BURK</name>
<dbReference type="Gene3D" id="1.10.150.690">
    <property type="entry name" value="DUF2063"/>
    <property type="match status" value="1"/>
</dbReference>
<evidence type="ECO:0000313" key="4">
    <source>
        <dbReference type="Proteomes" id="UP000237381"/>
    </source>
</evidence>
<keyword evidence="4" id="KW-1185">Reference proteome</keyword>
<dbReference type="EMBL" id="PQGA01000004">
    <property type="protein sequence ID" value="POR52823.1"/>
    <property type="molecule type" value="Genomic_DNA"/>
</dbReference>
<sequence length="295" mass="31602">MQRPKPAPSPARWLHRSRPGQARNADHCTERDEPSLHARQGSFAAALLDPTLPVPDGVVGPDTLPSARRFGVYRNNVVVGLIEALRAAFPAVCRLVGDEFFTAMARAYVAFRPPSTPVMLAYGATFPDFIATFGPARSVPYLSDVARLERAWSEAYHAAEASPVEPAQLGAIDSARLPEVRLVLHPSLRIVRSTWPIVEIWSMNIDGGVPAAVDIRRGGENAVVIRPAAEVEVRTVTAGAAAFIFGLQTGVSVVEATARAIAEESAFDLACAFCDLLAIDAIVGWNASEETAPMP</sequence>
<dbReference type="Pfam" id="PF09836">
    <property type="entry name" value="DUF2063"/>
    <property type="match status" value="1"/>
</dbReference>
<dbReference type="Proteomes" id="UP000237381">
    <property type="component" value="Unassembled WGS sequence"/>
</dbReference>
<dbReference type="OrthoDB" id="4146344at2"/>
<dbReference type="RefSeq" id="WP_103704229.1">
    <property type="nucleotide sequence ID" value="NZ_PQGA01000004.1"/>
</dbReference>